<gene>
    <name evidence="5" type="ORF">CINCED_3A013593</name>
</gene>
<keyword evidence="1 5" id="KW-0436">Ligase</keyword>
<dbReference type="Gene3D" id="3.30.470.20">
    <property type="entry name" value="ATP-grasp fold, B domain"/>
    <property type="match status" value="1"/>
</dbReference>
<evidence type="ECO:0000256" key="1">
    <source>
        <dbReference type="ARBA" id="ARBA00022598"/>
    </source>
</evidence>
<keyword evidence="2" id="KW-0547">Nucleotide-binding</keyword>
<dbReference type="AlphaFoldDB" id="A0A5E4MDX0"/>
<dbReference type="PANTHER" id="PTHR12241:SF161">
    <property type="entry name" value="TUBULIN POLYGLUTAMYLASE TTLL6"/>
    <property type="match status" value="1"/>
</dbReference>
<dbReference type="OrthoDB" id="202825at2759"/>
<dbReference type="PANTHER" id="PTHR12241">
    <property type="entry name" value="TUBULIN POLYGLUTAMYLASE"/>
    <property type="match status" value="1"/>
</dbReference>
<sequence>MEEMDHSLEITMKKSTKRKATMCLENCNSNVILEVANSMGMQIVKFTDQWDLYWSNVPMDLKRAKNMKSFQKTNHFPGMSEICRKDSLARNLNTMMNYFPDDYNFFPKTWFLPLGYTKLQSFMNENKNLTYILKPSTGCRGTGIYLTKSLKKISQHEKMICQLYISKPLLIDGYKFDMRLYVLISSCDPLVIYVYNDGLVRLATEPYKKPALGNLKNLYMHLTNYSVNKHSKMYVDNENYGSKRRIKTLNARLENNGYDVQRIWKEIDDVIIKTVILAYPFVLRSYRAYYSSHKYTEACFDLLGFDILLDEKGKPHLLEVNHSPDFHTETILDQIVKHKLLTDTFKLLQLDKSTKQIIAREEKWRIEQQTINSNRDVYKQRKIQCKEYFERENKKWASENMGDYRLVFSGQNSNLYERYFYWNESTLYQNTPKTTPEPNTKPKTKPKPTTKSETKLKSESKTKLKSVQINTEIMNKYSDGTDNAKINNEIEKDATLSSIKNTSNFIKKEKYLRKKPVLFLVPKNHKVLMNAMHKNNVYTKSKLLVGLTTKKLNQQQIELAKRSLRMQSNEFVQSNDRIIDKIKQKNKKMFPDIQSRLFSKCFGKKKCFWDGWKDSPIDQIDENDRLDNIFDRSELVFNLNLKEQFLKGQTAVSLSAIIRSFGKIISSSQMGYPVAQKPRLW</sequence>
<dbReference type="GO" id="GO:0015631">
    <property type="term" value="F:tubulin binding"/>
    <property type="evidence" value="ECO:0007669"/>
    <property type="project" value="TreeGrafter"/>
</dbReference>
<evidence type="ECO:0000313" key="5">
    <source>
        <dbReference type="EMBL" id="VVC30459.1"/>
    </source>
</evidence>
<reference evidence="5 6" key="1">
    <citation type="submission" date="2019-08" db="EMBL/GenBank/DDBJ databases">
        <authorList>
            <person name="Alioto T."/>
            <person name="Alioto T."/>
            <person name="Gomez Garrido J."/>
        </authorList>
    </citation>
    <scope>NUCLEOTIDE SEQUENCE [LARGE SCALE GENOMIC DNA]</scope>
</reference>
<dbReference type="InterPro" id="IPR004344">
    <property type="entry name" value="TTL/TTLL_fam"/>
</dbReference>
<evidence type="ECO:0000313" key="6">
    <source>
        <dbReference type="Proteomes" id="UP000325440"/>
    </source>
</evidence>
<keyword evidence="6" id="KW-1185">Reference proteome</keyword>
<proteinExistence type="predicted"/>
<dbReference type="GO" id="GO:0036064">
    <property type="term" value="C:ciliary basal body"/>
    <property type="evidence" value="ECO:0007669"/>
    <property type="project" value="TreeGrafter"/>
</dbReference>
<name>A0A5E4MDX0_9HEMI</name>
<keyword evidence="3" id="KW-0067">ATP-binding</keyword>
<dbReference type="GO" id="GO:0000226">
    <property type="term" value="P:microtubule cytoskeleton organization"/>
    <property type="evidence" value="ECO:0007669"/>
    <property type="project" value="TreeGrafter"/>
</dbReference>
<dbReference type="Pfam" id="PF03133">
    <property type="entry name" value="TTL"/>
    <property type="match status" value="1"/>
</dbReference>
<evidence type="ECO:0000256" key="3">
    <source>
        <dbReference type="ARBA" id="ARBA00022840"/>
    </source>
</evidence>
<evidence type="ECO:0000256" key="4">
    <source>
        <dbReference type="SAM" id="MobiDB-lite"/>
    </source>
</evidence>
<dbReference type="PROSITE" id="PS51221">
    <property type="entry name" value="TTL"/>
    <property type="match status" value="1"/>
</dbReference>
<evidence type="ECO:0000256" key="2">
    <source>
        <dbReference type="ARBA" id="ARBA00022741"/>
    </source>
</evidence>
<dbReference type="GO" id="GO:0070740">
    <property type="term" value="F:tubulin-glutamic acid ligase activity"/>
    <property type="evidence" value="ECO:0007669"/>
    <property type="project" value="TreeGrafter"/>
</dbReference>
<protein>
    <submittedName>
        <fullName evidence="5">Tubulin-tyrosine ligase/Tubulin polyglutamylase</fullName>
    </submittedName>
</protein>
<dbReference type="GO" id="GO:0005524">
    <property type="term" value="F:ATP binding"/>
    <property type="evidence" value="ECO:0007669"/>
    <property type="project" value="UniProtKB-KW"/>
</dbReference>
<accession>A0A5E4MDX0</accession>
<dbReference type="EMBL" id="CABPRJ010000517">
    <property type="protein sequence ID" value="VVC30459.1"/>
    <property type="molecule type" value="Genomic_DNA"/>
</dbReference>
<dbReference type="Proteomes" id="UP000325440">
    <property type="component" value="Unassembled WGS sequence"/>
</dbReference>
<dbReference type="SUPFAM" id="SSF56059">
    <property type="entry name" value="Glutathione synthetase ATP-binding domain-like"/>
    <property type="match status" value="1"/>
</dbReference>
<organism evidence="5 6">
    <name type="scientific">Cinara cedri</name>
    <dbReference type="NCBI Taxonomy" id="506608"/>
    <lineage>
        <taxon>Eukaryota</taxon>
        <taxon>Metazoa</taxon>
        <taxon>Ecdysozoa</taxon>
        <taxon>Arthropoda</taxon>
        <taxon>Hexapoda</taxon>
        <taxon>Insecta</taxon>
        <taxon>Pterygota</taxon>
        <taxon>Neoptera</taxon>
        <taxon>Paraneoptera</taxon>
        <taxon>Hemiptera</taxon>
        <taxon>Sternorrhyncha</taxon>
        <taxon>Aphidomorpha</taxon>
        <taxon>Aphidoidea</taxon>
        <taxon>Aphididae</taxon>
        <taxon>Lachninae</taxon>
        <taxon>Cinara</taxon>
    </lineage>
</organism>
<feature type="compositionally biased region" description="Basic and acidic residues" evidence="4">
    <location>
        <begin position="450"/>
        <end position="461"/>
    </location>
</feature>
<feature type="region of interest" description="Disordered" evidence="4">
    <location>
        <begin position="430"/>
        <end position="461"/>
    </location>
</feature>